<proteinExistence type="predicted"/>
<evidence type="ECO:0000313" key="2">
    <source>
        <dbReference type="Proteomes" id="UP000556026"/>
    </source>
</evidence>
<dbReference type="EMBL" id="BLXX01000011">
    <property type="protein sequence ID" value="GFO60953.1"/>
    <property type="molecule type" value="Genomic_DNA"/>
</dbReference>
<dbReference type="AlphaFoldDB" id="A0A6V8MMK7"/>
<organism evidence="1 2">
    <name type="scientific">Geomonas silvestris</name>
    <dbReference type="NCBI Taxonomy" id="2740184"/>
    <lineage>
        <taxon>Bacteria</taxon>
        <taxon>Pseudomonadati</taxon>
        <taxon>Thermodesulfobacteriota</taxon>
        <taxon>Desulfuromonadia</taxon>
        <taxon>Geobacterales</taxon>
        <taxon>Geobacteraceae</taxon>
        <taxon>Geomonas</taxon>
    </lineage>
</organism>
<comment type="caution">
    <text evidence="1">The sequence shown here is derived from an EMBL/GenBank/DDBJ whole genome shotgun (WGS) entry which is preliminary data.</text>
</comment>
<dbReference type="Proteomes" id="UP000556026">
    <property type="component" value="Unassembled WGS sequence"/>
</dbReference>
<accession>A0A6V8MMK7</accession>
<keyword evidence="2" id="KW-1185">Reference proteome</keyword>
<name>A0A6V8MMK7_9BACT</name>
<evidence type="ECO:0000313" key="1">
    <source>
        <dbReference type="EMBL" id="GFO60953.1"/>
    </source>
</evidence>
<reference evidence="2" key="1">
    <citation type="submission" date="2020-06" db="EMBL/GenBank/DDBJ databases">
        <title>Draft genomic sequence of Geomonas sp. Red330.</title>
        <authorList>
            <person name="Itoh H."/>
            <person name="Zhenxing X."/>
            <person name="Ushijima N."/>
            <person name="Masuda Y."/>
            <person name="Shiratori Y."/>
            <person name="Senoo K."/>
        </authorList>
    </citation>
    <scope>NUCLEOTIDE SEQUENCE [LARGE SCALE GENOMIC DNA]</scope>
    <source>
        <strain evidence="2">Red330</strain>
    </source>
</reference>
<gene>
    <name evidence="1" type="ORF">GMST_32780</name>
</gene>
<sequence length="81" mass="9298">MKVIQMELYRRTKVGSREAHMADLRHTVNCALQLFNTQPEPSKEYLRSYLGKISFLVGVLESLESGNTVVPAPVQFEWMAR</sequence>
<protein>
    <submittedName>
        <fullName evidence="1">Uncharacterized protein</fullName>
    </submittedName>
</protein>